<gene>
    <name evidence="1" type="ORF">ACFQSB_10830</name>
</gene>
<comment type="caution">
    <text evidence="1">The sequence shown here is derived from an EMBL/GenBank/DDBJ whole genome shotgun (WGS) entry which is preliminary data.</text>
</comment>
<accession>A0ABW2P343</accession>
<name>A0ABW2P343_9ACTN</name>
<organism evidence="1 2">
    <name type="scientific">Sphaerisporangium rhizosphaerae</name>
    <dbReference type="NCBI Taxonomy" id="2269375"/>
    <lineage>
        <taxon>Bacteria</taxon>
        <taxon>Bacillati</taxon>
        <taxon>Actinomycetota</taxon>
        <taxon>Actinomycetes</taxon>
        <taxon>Streptosporangiales</taxon>
        <taxon>Streptosporangiaceae</taxon>
        <taxon>Sphaerisporangium</taxon>
    </lineage>
</organism>
<dbReference type="EMBL" id="JBHTCG010000006">
    <property type="protein sequence ID" value="MFC7382700.1"/>
    <property type="molecule type" value="Genomic_DNA"/>
</dbReference>
<keyword evidence="2" id="KW-1185">Reference proteome</keyword>
<dbReference type="RefSeq" id="WP_354853622.1">
    <property type="nucleotide sequence ID" value="NZ_JBHTCG010000006.1"/>
</dbReference>
<dbReference type="Proteomes" id="UP001596496">
    <property type="component" value="Unassembled WGS sequence"/>
</dbReference>
<sequence>MSTSTSALAAEVSGKLGAGVELNPADFTVEALPEMPIALRQMESSRP</sequence>
<evidence type="ECO:0000313" key="1">
    <source>
        <dbReference type="EMBL" id="MFC7382700.1"/>
    </source>
</evidence>
<evidence type="ECO:0000313" key="2">
    <source>
        <dbReference type="Proteomes" id="UP001596496"/>
    </source>
</evidence>
<reference evidence="2" key="1">
    <citation type="journal article" date="2019" name="Int. J. Syst. Evol. Microbiol.">
        <title>The Global Catalogue of Microorganisms (GCM) 10K type strain sequencing project: providing services to taxonomists for standard genome sequencing and annotation.</title>
        <authorList>
            <consortium name="The Broad Institute Genomics Platform"/>
            <consortium name="The Broad Institute Genome Sequencing Center for Infectious Disease"/>
            <person name="Wu L."/>
            <person name="Ma J."/>
        </authorList>
    </citation>
    <scope>NUCLEOTIDE SEQUENCE [LARGE SCALE GENOMIC DNA]</scope>
    <source>
        <strain evidence="2">CECT 7649</strain>
    </source>
</reference>
<protein>
    <submittedName>
        <fullName evidence="1">Uncharacterized protein</fullName>
    </submittedName>
</protein>
<proteinExistence type="predicted"/>